<name>A0A9P1BVX9_9DINO</name>
<dbReference type="CDD" id="cd18795">
    <property type="entry name" value="SF2_C_Ski2"/>
    <property type="match status" value="2"/>
</dbReference>
<dbReference type="Gene3D" id="3.40.50.300">
    <property type="entry name" value="P-loop containing nucleotide triphosphate hydrolases"/>
    <property type="match status" value="5"/>
</dbReference>
<gene>
    <name evidence="9" type="ORF">C1SCF055_LOCUS8115</name>
</gene>
<dbReference type="FunFam" id="3.40.50.300:FF:000062">
    <property type="entry name" value="U5 small nuclear ribonucleoprotein helicase"/>
    <property type="match status" value="1"/>
</dbReference>
<keyword evidence="1" id="KW-0677">Repeat</keyword>
<dbReference type="PANTHER" id="PTHR47961:SF4">
    <property type="entry name" value="ACTIVATING SIGNAL COINTEGRATOR 1 COMPLEX SUBUNIT 3"/>
    <property type="match status" value="1"/>
</dbReference>
<dbReference type="InterPro" id="IPR036388">
    <property type="entry name" value="WH-like_DNA-bd_sf"/>
</dbReference>
<dbReference type="SUPFAM" id="SSF46785">
    <property type="entry name" value="Winged helix' DNA-binding domain"/>
    <property type="match status" value="2"/>
</dbReference>
<evidence type="ECO:0000256" key="2">
    <source>
        <dbReference type="ARBA" id="ARBA00022741"/>
    </source>
</evidence>
<dbReference type="Pfam" id="PF21188">
    <property type="entry name" value="BRR2_plug"/>
    <property type="match status" value="1"/>
</dbReference>
<keyword evidence="3" id="KW-0378">Hydrolase</keyword>
<proteinExistence type="predicted"/>
<dbReference type="SUPFAM" id="SSF52540">
    <property type="entry name" value="P-loop containing nucleoside triphosphate hydrolases"/>
    <property type="match status" value="4"/>
</dbReference>
<keyword evidence="4 10" id="KW-0347">Helicase</keyword>
<dbReference type="EMBL" id="CAMXCT010000545">
    <property type="protein sequence ID" value="CAI3980217.1"/>
    <property type="molecule type" value="Genomic_DNA"/>
</dbReference>
<dbReference type="SMART" id="SM00490">
    <property type="entry name" value="HELICc"/>
    <property type="match status" value="2"/>
</dbReference>
<dbReference type="Pfam" id="PF02889">
    <property type="entry name" value="Sec63"/>
    <property type="match status" value="2"/>
</dbReference>
<dbReference type="InterPro" id="IPR001650">
    <property type="entry name" value="Helicase_C-like"/>
</dbReference>
<evidence type="ECO:0000313" key="11">
    <source>
        <dbReference type="Proteomes" id="UP001152797"/>
    </source>
</evidence>
<dbReference type="Gene3D" id="2.60.40.150">
    <property type="entry name" value="C2 domain"/>
    <property type="match status" value="2"/>
</dbReference>
<dbReference type="InterPro" id="IPR004179">
    <property type="entry name" value="Sec63-dom"/>
</dbReference>
<dbReference type="Pfam" id="PF00270">
    <property type="entry name" value="DEAD"/>
    <property type="match status" value="2"/>
</dbReference>
<dbReference type="FunFam" id="2.60.40.150:FF:000004">
    <property type="entry name" value="RNA helicase, activating signal cointegrator 1"/>
    <property type="match status" value="1"/>
</dbReference>
<dbReference type="InterPro" id="IPR057842">
    <property type="entry name" value="WH_MER3"/>
</dbReference>
<dbReference type="Gene3D" id="1.10.3380.10">
    <property type="entry name" value="Sec63 N-terminal domain-like domain"/>
    <property type="match status" value="2"/>
</dbReference>
<evidence type="ECO:0000256" key="4">
    <source>
        <dbReference type="ARBA" id="ARBA00022806"/>
    </source>
</evidence>
<evidence type="ECO:0000313" key="9">
    <source>
        <dbReference type="EMBL" id="CAI3980217.1"/>
    </source>
</evidence>
<feature type="compositionally biased region" description="Acidic residues" evidence="6">
    <location>
        <begin position="184"/>
        <end position="194"/>
    </location>
</feature>
<dbReference type="GO" id="GO:0003676">
    <property type="term" value="F:nucleic acid binding"/>
    <property type="evidence" value="ECO:0007669"/>
    <property type="project" value="InterPro"/>
</dbReference>
<evidence type="ECO:0000256" key="1">
    <source>
        <dbReference type="ARBA" id="ARBA00022737"/>
    </source>
</evidence>
<feature type="region of interest" description="Disordered" evidence="6">
    <location>
        <begin position="168"/>
        <end position="204"/>
    </location>
</feature>
<dbReference type="InterPro" id="IPR014756">
    <property type="entry name" value="Ig_E-set"/>
</dbReference>
<dbReference type="Proteomes" id="UP001152797">
    <property type="component" value="Unassembled WGS sequence"/>
</dbReference>
<keyword evidence="11" id="KW-1185">Reference proteome</keyword>
<accession>A0A9P1BVX9</accession>
<dbReference type="Pfam" id="PF00271">
    <property type="entry name" value="Helicase_C"/>
    <property type="match status" value="2"/>
</dbReference>
<dbReference type="GO" id="GO:0016787">
    <property type="term" value="F:hydrolase activity"/>
    <property type="evidence" value="ECO:0007669"/>
    <property type="project" value="UniProtKB-KW"/>
</dbReference>
<evidence type="ECO:0000313" key="10">
    <source>
        <dbReference type="EMBL" id="CAL4767529.1"/>
    </source>
</evidence>
<dbReference type="GO" id="GO:1990904">
    <property type="term" value="C:ribonucleoprotein complex"/>
    <property type="evidence" value="ECO:0007669"/>
    <property type="project" value="UniProtKB-KW"/>
</dbReference>
<dbReference type="EMBL" id="CAMXCT030000545">
    <property type="protein sequence ID" value="CAL4767529.1"/>
    <property type="molecule type" value="Genomic_DNA"/>
</dbReference>
<evidence type="ECO:0000259" key="8">
    <source>
        <dbReference type="PROSITE" id="PS51194"/>
    </source>
</evidence>
<dbReference type="FunFam" id="1.10.10.10:FF:000024">
    <property type="entry name" value="U5 small nuclear ribonucleoprotein helicase"/>
    <property type="match status" value="1"/>
</dbReference>
<dbReference type="InterPro" id="IPR048863">
    <property type="entry name" value="BRR2_plug"/>
</dbReference>
<dbReference type="InterPro" id="IPR027417">
    <property type="entry name" value="P-loop_NTPase"/>
</dbReference>
<dbReference type="InterPro" id="IPR035892">
    <property type="entry name" value="C2_domain_sf"/>
</dbReference>
<feature type="compositionally biased region" description="Acidic residues" evidence="6">
    <location>
        <begin position="168"/>
        <end position="177"/>
    </location>
</feature>
<feature type="domain" description="Helicase ATP-binding" evidence="7">
    <location>
        <begin position="1807"/>
        <end position="1983"/>
    </location>
</feature>
<protein>
    <submittedName>
        <fullName evidence="10">U5 small nuclear ribonucleoprotein 200 kDa helicase (Activating signal cointegrator 1 complex subuni t 3-like 1) (BRR2 homolog) (U5 snRNP-specific 200 kDa protein) (U5-200KD)</fullName>
    </submittedName>
</protein>
<dbReference type="FunFam" id="3.40.50.300:FF:000368">
    <property type="entry name" value="U5 small nuclear ribonucleoprotein 200 kDa helicase"/>
    <property type="match status" value="1"/>
</dbReference>
<dbReference type="FunFam" id="1.10.150.20:FF:000004">
    <property type="entry name" value="U5 small nuclear ribonucleoprotein helicase"/>
    <property type="match status" value="1"/>
</dbReference>
<feature type="domain" description="Helicase C-terminal" evidence="8">
    <location>
        <begin position="1142"/>
        <end position="1342"/>
    </location>
</feature>
<dbReference type="GO" id="GO:0006397">
    <property type="term" value="P:mRNA processing"/>
    <property type="evidence" value="ECO:0007669"/>
    <property type="project" value="UniProtKB-ARBA"/>
</dbReference>
<dbReference type="Pfam" id="PF23445">
    <property type="entry name" value="WHD_SNRNP200"/>
    <property type="match status" value="2"/>
</dbReference>
<reference evidence="10 11" key="2">
    <citation type="submission" date="2024-05" db="EMBL/GenBank/DDBJ databases">
        <authorList>
            <person name="Chen Y."/>
            <person name="Shah S."/>
            <person name="Dougan E. K."/>
            <person name="Thang M."/>
            <person name="Chan C."/>
        </authorList>
    </citation>
    <scope>NUCLEOTIDE SEQUENCE [LARGE SCALE GENOMIC DNA]</scope>
</reference>
<dbReference type="PANTHER" id="PTHR47961">
    <property type="entry name" value="DNA POLYMERASE THETA, PUTATIVE (AFU_ORTHOLOGUE AFUA_1G05260)-RELATED"/>
    <property type="match status" value="1"/>
</dbReference>
<evidence type="ECO:0000256" key="5">
    <source>
        <dbReference type="ARBA" id="ARBA00022840"/>
    </source>
</evidence>
<dbReference type="GO" id="GO:0005524">
    <property type="term" value="F:ATP binding"/>
    <property type="evidence" value="ECO:0007669"/>
    <property type="project" value="UniProtKB-KW"/>
</dbReference>
<dbReference type="FunFam" id="1.10.3380.10:FF:000002">
    <property type="entry name" value="Activating signal cointegrator 1 complex subunit 3"/>
    <property type="match status" value="1"/>
</dbReference>
<evidence type="ECO:0000256" key="6">
    <source>
        <dbReference type="SAM" id="MobiDB-lite"/>
    </source>
</evidence>
<dbReference type="InterPro" id="IPR050474">
    <property type="entry name" value="Hel308_SKI2-like"/>
</dbReference>
<dbReference type="GO" id="GO:0005634">
    <property type="term" value="C:nucleus"/>
    <property type="evidence" value="ECO:0007669"/>
    <property type="project" value="TreeGrafter"/>
</dbReference>
<feature type="domain" description="Helicase ATP-binding" evidence="7">
    <location>
        <begin position="910"/>
        <end position="1098"/>
    </location>
</feature>
<dbReference type="InterPro" id="IPR014001">
    <property type="entry name" value="Helicase_ATP-bd"/>
</dbReference>
<dbReference type="FunFam" id="3.40.50.300:FF:000254">
    <property type="entry name" value="U5 small nuclear ribonucleoprotein helicase"/>
    <property type="match status" value="1"/>
</dbReference>
<feature type="domain" description="Helicase C-terminal" evidence="8">
    <location>
        <begin position="2016"/>
        <end position="2224"/>
    </location>
</feature>
<keyword evidence="5" id="KW-0067">ATP-binding</keyword>
<dbReference type="InterPro" id="IPR036390">
    <property type="entry name" value="WH_DNA-bd_sf"/>
</dbReference>
<dbReference type="GO" id="GO:0004386">
    <property type="term" value="F:helicase activity"/>
    <property type="evidence" value="ECO:0007669"/>
    <property type="project" value="UniProtKB-KW"/>
</dbReference>
<reference evidence="9" key="1">
    <citation type="submission" date="2022-10" db="EMBL/GenBank/DDBJ databases">
        <authorList>
            <person name="Chen Y."/>
            <person name="Dougan E. K."/>
            <person name="Chan C."/>
            <person name="Rhodes N."/>
            <person name="Thang M."/>
        </authorList>
    </citation>
    <scope>NUCLEOTIDE SEQUENCE</scope>
</reference>
<dbReference type="InterPro" id="IPR041094">
    <property type="entry name" value="Brr2_helicase_PWI"/>
</dbReference>
<dbReference type="FunFam" id="3.40.50.300:FF:000102">
    <property type="entry name" value="RNA helicase, activating signal cointegrator 1"/>
    <property type="match status" value="1"/>
</dbReference>
<evidence type="ECO:0000259" key="7">
    <source>
        <dbReference type="PROSITE" id="PS51192"/>
    </source>
</evidence>
<dbReference type="SMART" id="SM00973">
    <property type="entry name" value="Sec63"/>
    <property type="match status" value="2"/>
</dbReference>
<organism evidence="9">
    <name type="scientific">Cladocopium goreaui</name>
    <dbReference type="NCBI Taxonomy" id="2562237"/>
    <lineage>
        <taxon>Eukaryota</taxon>
        <taxon>Sar</taxon>
        <taxon>Alveolata</taxon>
        <taxon>Dinophyceae</taxon>
        <taxon>Suessiales</taxon>
        <taxon>Symbiodiniaceae</taxon>
        <taxon>Cladocopium</taxon>
    </lineage>
</organism>
<dbReference type="CDD" id="cd18021">
    <property type="entry name" value="DEXHc_Brr2_2"/>
    <property type="match status" value="1"/>
</dbReference>
<dbReference type="InterPro" id="IPR011545">
    <property type="entry name" value="DEAD/DEAH_box_helicase_dom"/>
</dbReference>
<sequence length="2608" mass="296626">MGDLVQYEKPKEIEEFKEKKKKRLEEKRKEEDVVSKKARMDINKGETVLSTDVTEMQIYRPRTAQTKAVYEMLLNRLQQPLGDQAPDVLRGAADEVLAAIKTEGVLDSERKKDVEEVLGSISDEYFAELFRLAKQITDFGADVEDEEQDDTVRTKEGLDDAAGVAVVFDEDDEDEGGDYMHELGEDDEDDDDDEGGKMDDDRDDRGIHATLLEADDEEEEAKKEDKYNVDIQKIDAHWLQRELGKIFQDPNKCIATEKEILSILPIKDLQQCENRLVQVLQYENFEFTKLLLKNRLKILYCTRLGQAQTEEDKTAVLEDMRNTPDAQAVLEELDKASKKRDRERDINRRCVSSNCEAGSALPLAFQAFLQLQLVSATCGEAFFEPSTFETLESVSGASTVAKIDYWQQTNEMDMHAAYVLNMSEVSASYCWSQGFKYWELALNRKHYFDSWIHELGTSVECEGCSELRQRVEGLAVKIFIGLCVPDFCSDTEIREELAPGYLMHVLNSPLPFPVPAEPQLAVAELSHWSHFRLDFVIAGLDNCGTTSLGRWLQQLDDIEFSRLGEEDDFFFENDRLLPFLSEVERFNSQWKSHRTLKGLRHPSLWAHLRVRMALARIPQLKVLLVVCDPLSRVDKAFWWYHICDPPLPHPEFGPLVRPRGCFESISSVLESTLEHQGPTFLGRFAIQRHVEHLKQLFQQRLLVVHQAFMRESSWDTFLQIASWLGLSKVPADIQLGRHNHRPGHRTDLCRNSTLVNLLKVLLSSEYDFLKRLLLDSGFPMGLPEELLLRQSRCESAREKERGMDDEGQTLGRGRAKVAEEQQKKPSHMLDLDTLSFSRGSHFMANSKCQLPTGSFRVQKKGYEEVHVKPFKHPDVNPEDLIPLSKLPTWCQEAFPGATKLNTVQSKVFKTAFEEHTENMLVCAPTGSGKTNVAMLTILNVMNQFRLKALRDGSFDLAGFKIVYVAPMKALVQEVVQSFTQRLEKAYGVTIRELSGDVNLTKAQIDETQIIVTTPEKWDIITRKAGDQRAYTQLVRLVIIDEIHLLHDSRGPVLESIVARTIRQIETTQEHIRLVGLSATLPNYEDVAVFLRVCILESSCLVNPEKGLHYFGNHFRPVPLEQTYIGVTDKKAIKRFNTMNEVCYEKLMENAGKNQVLIFVHSRKETVKTAQTLRDLAMQNDTLAKFLQEDSASREILQTEAQEMKTPEVQDLLPYGFAVHHAGLPRADRKLVEDLYADRHIQVLVSTATLAWGVNLPAHTVIIKGTQVYNPQKGQWDELSPMDMMQMLGRAGRPQYDKTGHGIVITQHSELQCLDKVFGPLCIMRYYLSLMNQQLPIESQVLSILPDMVNAELVLGTIQTRQDAVNWLGYTYLYVAAPSRCGEAFKESYHGPRSIEVRMMRAPRLYGISPDEAEEDRLLEQRRVDLIHSALTMLDKNNLIKYDKRTGQVQVTALGRVASHYYIQHPSIATYNDHLRPMMSDIELLRLFSLSHEFKYIPVREEEKVEMQKLVERVPVPVKGSTDEPSSKVNVLLQAYISKLKLEGFALMSDMVYVQQSAGRIMRAIFEICLRRGWAALALRALNWCKMIDKRMWASQTPLRHFKGLAEDILRKVEKKDFAWERYYDLSSSEIGELIRFPKMGKTIHKLVHQFPKLDLSAYVQPITRSCLMVELTITPDFQWDPKVHGRAEPFWVFVEDVNGEQILHQEMFVLQERGAEEEHTLNFTVPITEPLPPQYFIRVVSDRWINAQTLLPVSFRHLILPDKYPPHTELLDLQPLPLTALRCPDAEKLYAAQGLKVFNPIQTQTFSMLYSSNDNCLVCAPAASGKIICAEFAVLKMLTSDDPVKRCVYVAPHASTAKERFNEWSFKFGKSMGFRVSELVGETTSDVKILEDSHIVITTPEKWDLMSRRWKTRKSVQEVRLFVVDELHLLDSDVGPTLEAVVSRMRYISVQVQQPIRIVALAASLANAKDVGEWIGAGSNGLFNFSPNVRTVPLELVIQGFDIHHRSTRLLAMSRPVYQSIKQFSPEKPVIVFVPDRKQARMTAIDLLLHAASDDKPKRFLHVGDDAMRPHLAAAREKSLKQTLEYGVGFLHEGFSATERAVIERLFEAGAIQVLVATEQLCWGMTMLAHLVVIMDTKKFDGRENRYVDYPIHDVLQMMGRASRPGIDQSGMVVLLTQNSKKEYYKKFIYEPLPVESHLDQRMADHMNAEIVMKTIENKQDAVDWLTWTFYYRRLSQNPNYYGLQGVTHQHLSDHLSEVVENTVEGLERFGCCSIEDDVDLAPANLGLIAAYYYIRHTTIETFSRCVNESTKRKGLLDILCAASEFDAVPVRSGEEATLYGLAQSLGMKVDKDKLNDPHTKAQLLLNAHFTRTPITTDLSSDQKFILEHAVRLLQGLVDVISSCGWLTPALSAMELSQMIVQATTSTSSPLMQLPHFSPAMVDKAKKMKVEDIFDVMSMEDAPRDKLLDGLSQSQMTDVARACNRFPAISLEYKVQNSDSLTAGGSAKIVVKLTREAMEEEGATVGPVYAMYYPKEKEESWWLVIGGPKSALVAIKRITISKASANVKLEVELGEEPGSSEYTLYLMSDSYQGCDQEYNFKLNVKAAP</sequence>
<comment type="caution">
    <text evidence="9">The sequence shown here is derived from an EMBL/GenBank/DDBJ whole genome shotgun (WGS) entry which is preliminary data.</text>
</comment>
<dbReference type="SMART" id="SM00487">
    <property type="entry name" value="DEXDc"/>
    <property type="match status" value="2"/>
</dbReference>
<dbReference type="OrthoDB" id="5575at2759"/>
<dbReference type="PROSITE" id="PS51194">
    <property type="entry name" value="HELICASE_CTER"/>
    <property type="match status" value="2"/>
</dbReference>
<evidence type="ECO:0000256" key="3">
    <source>
        <dbReference type="ARBA" id="ARBA00022801"/>
    </source>
</evidence>
<keyword evidence="2" id="KW-0547">Nucleotide-binding</keyword>
<keyword evidence="10" id="KW-0687">Ribonucleoprotein</keyword>
<dbReference type="SUPFAM" id="SSF158702">
    <property type="entry name" value="Sec63 N-terminal domain-like"/>
    <property type="match status" value="2"/>
</dbReference>
<dbReference type="Pfam" id="PF18149">
    <property type="entry name" value="Helicase_PWI"/>
    <property type="match status" value="1"/>
</dbReference>
<dbReference type="FunFam" id="1.10.10.10:FF:000012">
    <property type="entry name" value="U5 small nuclear ribonucleoprotein helicase"/>
    <property type="match status" value="1"/>
</dbReference>
<dbReference type="SUPFAM" id="SSF81296">
    <property type="entry name" value="E set domains"/>
    <property type="match status" value="1"/>
</dbReference>
<dbReference type="FunFam" id="1.10.3380.10:FF:000001">
    <property type="entry name" value="U5 small nuclear ribonucleoprotein helicase"/>
    <property type="match status" value="1"/>
</dbReference>
<dbReference type="EMBL" id="CAMXCT020000545">
    <property type="protein sequence ID" value="CAL1133592.1"/>
    <property type="molecule type" value="Genomic_DNA"/>
</dbReference>
<dbReference type="Gene3D" id="1.10.10.10">
    <property type="entry name" value="Winged helix-like DNA-binding domain superfamily/Winged helix DNA-binding domain"/>
    <property type="match status" value="3"/>
</dbReference>
<dbReference type="PROSITE" id="PS51192">
    <property type="entry name" value="HELICASE_ATP_BIND_1"/>
    <property type="match status" value="2"/>
</dbReference>
<feature type="compositionally biased region" description="Basic and acidic residues" evidence="6">
    <location>
        <begin position="195"/>
        <end position="204"/>
    </location>
</feature>
<dbReference type="Gene3D" id="1.10.150.20">
    <property type="entry name" value="5' to 3' exonuclease, C-terminal subdomain"/>
    <property type="match status" value="2"/>
</dbReference>